<reference evidence="1 2" key="1">
    <citation type="journal article" date="2014" name="BMC Genomics">
        <title>The genome and occlusion bodies of marine Penaeus monodon nudivirus (PmNV, also known as MBV and PemoNPV) suggest that it should be assigned to a new nudivirus genus that is distinct from the terrestrial nudiviruses.</title>
        <authorList>
            <person name="Yang Y.T."/>
            <person name="Lee D.Y."/>
            <person name="Wang Y."/>
            <person name="Hu J.M."/>
            <person name="Li W.H."/>
            <person name="Leu J.H."/>
            <person name="Chang G.D."/>
            <person name="Ke H.M."/>
            <person name="Kang S.T."/>
            <person name="Lin S.S."/>
            <person name="Kou G.H."/>
            <person name="Lo C.F."/>
        </authorList>
    </citation>
    <scope>NUCLEOTIDE SEQUENCE [LARGE SCALE GENOMIC DNA]</scope>
    <source>
        <strain evidence="1">Indonesia</strain>
    </source>
</reference>
<dbReference type="EMBL" id="KJ184318">
    <property type="protein sequence ID" value="AII15816.1"/>
    <property type="molecule type" value="Genomic_DNA"/>
</dbReference>
<dbReference type="RefSeq" id="YP_009051866.1">
    <property type="nucleotide sequence ID" value="NC_024692.1"/>
</dbReference>
<evidence type="ECO:0000313" key="1">
    <source>
        <dbReference type="EMBL" id="AII15816.1"/>
    </source>
</evidence>
<protein>
    <submittedName>
        <fullName evidence="1">Uncharacterized protein</fullName>
    </submittedName>
</protein>
<accession>A0A076FIW2</accession>
<dbReference type="KEGG" id="vg:20098334"/>
<sequence>MPSHHSILLKVECGIYYLKDKVIRSAGLMIDNTTTTKPVSGQDNKPYQMLIIYELNMFLHSKLSNQQVK</sequence>
<name>A0A076FIW2_9VIRU</name>
<gene>
    <name evidence="1" type="ORF">PmNV_028</name>
</gene>
<organism evidence="1 2">
    <name type="scientific">Penaeus monodon nudivirus</name>
    <dbReference type="NCBI Taxonomy" id="1529056"/>
    <lineage>
        <taxon>Viruses</taxon>
        <taxon>Viruses incertae sedis</taxon>
        <taxon>Naldaviricetes</taxon>
        <taxon>Lefavirales</taxon>
        <taxon>Nudiviridae</taxon>
        <taxon>Gammanudivirus</taxon>
        <taxon>Gammanudivirus pemonodonis</taxon>
    </lineage>
</organism>
<dbReference type="Proteomes" id="UP000203413">
    <property type="component" value="Segment"/>
</dbReference>
<evidence type="ECO:0000313" key="2">
    <source>
        <dbReference type="Proteomes" id="UP000203413"/>
    </source>
</evidence>
<keyword evidence="2" id="KW-1185">Reference proteome</keyword>
<proteinExistence type="predicted"/>
<dbReference type="GeneID" id="20098334"/>